<evidence type="ECO:0000256" key="1">
    <source>
        <dbReference type="SAM" id="Phobius"/>
    </source>
</evidence>
<reference evidence="3" key="2">
    <citation type="journal article" date="2009" name="Genome Res.">
        <title>Comparative genomic analyses of the human fungal pathogens Coccidioides and their relatives.</title>
        <authorList>
            <person name="Sharpton T.J."/>
            <person name="Stajich J.E."/>
            <person name="Rounsley S.D."/>
            <person name="Gardner M.J."/>
            <person name="Wortman J.R."/>
            <person name="Jordar V.S."/>
            <person name="Maiti R."/>
            <person name="Kodira C.D."/>
            <person name="Neafsey D.E."/>
            <person name="Zeng Q."/>
            <person name="Hung C.-Y."/>
            <person name="McMahan C."/>
            <person name="Muszewska A."/>
            <person name="Grynberg M."/>
            <person name="Mandel M.A."/>
            <person name="Kellner E.M."/>
            <person name="Barker B.M."/>
            <person name="Galgiani J.N."/>
            <person name="Orbach M.J."/>
            <person name="Kirkland T.N."/>
            <person name="Cole G.T."/>
            <person name="Henn M.R."/>
            <person name="Birren B.W."/>
            <person name="Taylor J.W."/>
        </authorList>
    </citation>
    <scope>NUCLEOTIDE SEQUENCE [LARGE SCALE GENOMIC DNA]</scope>
    <source>
        <strain evidence="3">RMSCC 3488</strain>
    </source>
</reference>
<dbReference type="VEuPathDB" id="FungiDB:CPAG_03295"/>
<protein>
    <submittedName>
        <fullName evidence="2">Uncharacterized protein</fullName>
    </submittedName>
</protein>
<feature type="transmembrane region" description="Helical" evidence="1">
    <location>
        <begin position="487"/>
        <end position="511"/>
    </location>
</feature>
<proteinExistence type="predicted"/>
<reference evidence="3" key="3">
    <citation type="journal article" date="2010" name="Genome Res.">
        <title>Population genomic sequencing of Coccidioides fungi reveals recent hybridization and transposon control.</title>
        <authorList>
            <person name="Neafsey D.E."/>
            <person name="Barker B.M."/>
            <person name="Sharpton T.J."/>
            <person name="Stajich J.E."/>
            <person name="Park D.J."/>
            <person name="Whiston E."/>
            <person name="Hung C.-Y."/>
            <person name="McMahan C."/>
            <person name="White J."/>
            <person name="Sykes S."/>
            <person name="Heiman D."/>
            <person name="Young S."/>
            <person name="Zeng Q."/>
            <person name="Abouelleil A."/>
            <person name="Aftuck L."/>
            <person name="Bessette D."/>
            <person name="Brown A."/>
            <person name="FitzGerald M."/>
            <person name="Lui A."/>
            <person name="Macdonald J.P."/>
            <person name="Priest M."/>
            <person name="Orbach M.J."/>
            <person name="Galgiani J.N."/>
            <person name="Kirkland T.N."/>
            <person name="Cole G.T."/>
            <person name="Birren B.W."/>
            <person name="Henn M.R."/>
            <person name="Taylor J.W."/>
            <person name="Rounsley S.D."/>
        </authorList>
    </citation>
    <scope>NUCLEOTIDE SEQUENCE [LARGE SCALE GENOMIC DNA]</scope>
    <source>
        <strain evidence="3">RMSCC 3488</strain>
    </source>
</reference>
<gene>
    <name evidence="2" type="ORF">CPAG_03295</name>
</gene>
<feature type="transmembrane region" description="Helical" evidence="1">
    <location>
        <begin position="48"/>
        <end position="65"/>
    </location>
</feature>
<dbReference type="AlphaFoldDB" id="A0A0J6FDK4"/>
<organism evidence="2 3">
    <name type="scientific">Coccidioides posadasii RMSCC 3488</name>
    <dbReference type="NCBI Taxonomy" id="454284"/>
    <lineage>
        <taxon>Eukaryota</taxon>
        <taxon>Fungi</taxon>
        <taxon>Dikarya</taxon>
        <taxon>Ascomycota</taxon>
        <taxon>Pezizomycotina</taxon>
        <taxon>Eurotiomycetes</taxon>
        <taxon>Eurotiomycetidae</taxon>
        <taxon>Onygenales</taxon>
        <taxon>Onygenaceae</taxon>
        <taxon>Coccidioides</taxon>
    </lineage>
</organism>
<evidence type="ECO:0000313" key="2">
    <source>
        <dbReference type="EMBL" id="KMM66959.1"/>
    </source>
</evidence>
<feature type="transmembrane region" description="Helical" evidence="1">
    <location>
        <begin position="85"/>
        <end position="105"/>
    </location>
</feature>
<dbReference type="EMBL" id="DS268110">
    <property type="protein sequence ID" value="KMM66959.1"/>
    <property type="molecule type" value="Genomic_DNA"/>
</dbReference>
<keyword evidence="1" id="KW-1133">Transmembrane helix</keyword>
<keyword evidence="1" id="KW-0812">Transmembrane</keyword>
<keyword evidence="1" id="KW-0472">Membrane</keyword>
<dbReference type="Proteomes" id="UP000054567">
    <property type="component" value="Unassembled WGS sequence"/>
</dbReference>
<sequence length="632" mass="70125">MSHYSPMETADLRTMSVSSVANADFEAKSRSRTRRLQKTLSSSSLPNLLLWAILGTVLFAVTAWISQAKLSTSRTLTLLRASQSLLSACSALALANVFELVQWAFAGRDGGLNFLSLLGLTPTTGFLGSAKVIFAKTATFTDRLWPLLKISLACAVWLSGVLLFANTSLMTGYDSVYTYNATAGVGQFNGSFVQPYLQKLQNLSPQYPYRVVPYTALSMLYDFVVNPMHSVVGDPIACHDKDCDSYLLTGGLIMTTPWPPLSHPSESVIKIYDVPSTQIEFKRRISDRDMFMDKDCMVFGDDQTLIGLRFCLANNTKANGSITAGLYVCPNGTQAGKCEGTGIFPNLTTTFSVYSRKANVVASRSNYSVVAISEIGEPTKNTDIDLVGFKEAITWLLDYKAAQIPATSSIAEHFWSGQDQLSNKYWSRELYQTFQSILAFPLWKFNPNNFGNVELSAQEITTSLPQEFHTKAAIATPYTRIVLNKSMFILFLLLHILVLTFVWAMLLWLVITRPDLPKISSYPLFDFAFKTRYTMPSDPPPRHQKSENPPKHIVRIGDKEILSDLSQLEVFLRGRGAGLNSRQTPETLYSVLFNLPAQAQILTDSSHEALVSEAGEDERKKFLSQAHPANIS</sequence>
<reference evidence="2 3" key="1">
    <citation type="submission" date="2007-06" db="EMBL/GenBank/DDBJ databases">
        <title>The Genome Sequence of Coccidioides posadasii RMSCC_3488.</title>
        <authorList>
            <consortium name="Coccidioides Genome Resources Consortium"/>
            <consortium name="The Broad Institute Genome Sequencing Platform"/>
            <person name="Henn M.R."/>
            <person name="Sykes S."/>
            <person name="Young S."/>
            <person name="Jaffe D."/>
            <person name="Berlin A."/>
            <person name="Alvarez P."/>
            <person name="Butler J."/>
            <person name="Gnerre S."/>
            <person name="Grabherr M."/>
            <person name="Mauceli E."/>
            <person name="Brockman W."/>
            <person name="Kodira C."/>
            <person name="Alvarado L."/>
            <person name="Zeng Q."/>
            <person name="Crawford M."/>
            <person name="Antoine C."/>
            <person name="Devon K."/>
            <person name="Galgiani J."/>
            <person name="Orsborn K."/>
            <person name="Lewis M.L."/>
            <person name="Nusbaum C."/>
            <person name="Galagan J."/>
            <person name="Birren B."/>
        </authorList>
    </citation>
    <scope>NUCLEOTIDE SEQUENCE [LARGE SCALE GENOMIC DNA]</scope>
    <source>
        <strain evidence="2 3">RMSCC 3488</strain>
    </source>
</reference>
<accession>A0A0J6FDK4</accession>
<evidence type="ECO:0000313" key="3">
    <source>
        <dbReference type="Proteomes" id="UP000054567"/>
    </source>
</evidence>
<name>A0A0J6FDK4_COCPO</name>
<feature type="transmembrane region" description="Helical" evidence="1">
    <location>
        <begin position="111"/>
        <end position="134"/>
    </location>
</feature>
<feature type="transmembrane region" description="Helical" evidence="1">
    <location>
        <begin position="146"/>
        <end position="165"/>
    </location>
</feature>
<dbReference type="OrthoDB" id="5139479at2759"/>